<dbReference type="EMBL" id="LODT01000028">
    <property type="protein sequence ID" value="KYQ93331.1"/>
    <property type="molecule type" value="Genomic_DNA"/>
</dbReference>
<evidence type="ECO:0000256" key="1">
    <source>
        <dbReference type="ARBA" id="ARBA00004477"/>
    </source>
</evidence>
<comment type="subcellular location">
    <subcellularLocation>
        <location evidence="1">Endoplasmic reticulum membrane</location>
        <topology evidence="1">Multi-pass membrane protein</topology>
    </subcellularLocation>
</comment>
<evidence type="ECO:0000256" key="15">
    <source>
        <dbReference type="SAM" id="Coils"/>
    </source>
</evidence>
<dbReference type="PANTHER" id="PTHR20917">
    <property type="entry name" value="PNAS-RELATED"/>
    <property type="match status" value="1"/>
</dbReference>
<evidence type="ECO:0000256" key="14">
    <source>
        <dbReference type="PIRNR" id="PIRNR023322"/>
    </source>
</evidence>
<protein>
    <recommendedName>
        <fullName evidence="14">Calcium load-activated calcium channel</fullName>
        <shortName evidence="14">CLAC channel</shortName>
    </recommendedName>
</protein>
<dbReference type="InterPro" id="IPR008559">
    <property type="entry name" value="TMCO1"/>
</dbReference>
<evidence type="ECO:0000256" key="13">
    <source>
        <dbReference type="ARBA" id="ARBA00023303"/>
    </source>
</evidence>
<keyword evidence="13" id="KW-0407">Ion channel</keyword>
<feature type="region of interest" description="Disordered" evidence="16">
    <location>
        <begin position="167"/>
        <end position="186"/>
    </location>
</feature>
<name>A0A151ZH68_TIELA</name>
<comment type="caution">
    <text evidence="18">The sequence shown here is derived from an EMBL/GenBank/DDBJ whole genome shotgun (WGS) entry which is preliminary data.</text>
</comment>
<keyword evidence="11 14" id="KW-0406">Ion transport</keyword>
<dbReference type="FunCoup" id="A0A151ZH68">
    <property type="interactions" value="274"/>
</dbReference>
<proteinExistence type="inferred from homology"/>
<dbReference type="GO" id="GO:0005789">
    <property type="term" value="C:endoplasmic reticulum membrane"/>
    <property type="evidence" value="ECO:0007669"/>
    <property type="project" value="UniProtKB-SubCell"/>
</dbReference>
<dbReference type="SMART" id="SM01415">
    <property type="entry name" value="DUF106"/>
    <property type="match status" value="1"/>
</dbReference>
<accession>A0A151ZH68</accession>
<dbReference type="InterPro" id="IPR002809">
    <property type="entry name" value="EMC3/TMCO1"/>
</dbReference>
<evidence type="ECO:0000256" key="2">
    <source>
        <dbReference type="ARBA" id="ARBA00006537"/>
    </source>
</evidence>
<evidence type="ECO:0000256" key="5">
    <source>
        <dbReference type="ARBA" id="ARBA00022673"/>
    </source>
</evidence>
<keyword evidence="9 17" id="KW-1133">Transmembrane helix</keyword>
<keyword evidence="10 15" id="KW-0175">Coiled coil</keyword>
<dbReference type="AlphaFoldDB" id="A0A151ZH68"/>
<evidence type="ECO:0000256" key="9">
    <source>
        <dbReference type="ARBA" id="ARBA00022989"/>
    </source>
</evidence>
<evidence type="ECO:0000256" key="6">
    <source>
        <dbReference type="ARBA" id="ARBA00022692"/>
    </source>
</evidence>
<dbReference type="GO" id="GO:0005262">
    <property type="term" value="F:calcium channel activity"/>
    <property type="evidence" value="ECO:0007669"/>
    <property type="project" value="UniProtKB-UniRule"/>
</dbReference>
<feature type="coiled-coil region" evidence="15">
    <location>
        <begin position="34"/>
        <end position="90"/>
    </location>
</feature>
<evidence type="ECO:0000256" key="12">
    <source>
        <dbReference type="ARBA" id="ARBA00023136"/>
    </source>
</evidence>
<feature type="transmembrane region" description="Helical" evidence="17">
    <location>
        <begin position="6"/>
        <end position="29"/>
    </location>
</feature>
<dbReference type="InParanoid" id="A0A151ZH68"/>
<sequence length="186" mass="20812">MAVSDIVFIILISIGSTLLSEGISWLLIYRTEQYKRSKQNIEKLQAQIDKIKEQESHTAVLAKKGKDKKLERAEESLKNANKDLTTGKMKSMFAVAISMVALFSYLNSIFDGKVVCKLPFEPIGFLQGFSHRNLAGNDFTDCSMTFIYVLCSMGIRSNIQMILGTAPPKQKGQQNPFFADMDAKSK</sequence>
<organism evidence="18 19">
    <name type="scientific">Tieghemostelium lacteum</name>
    <name type="common">Slime mold</name>
    <name type="synonym">Dictyostelium lacteum</name>
    <dbReference type="NCBI Taxonomy" id="361077"/>
    <lineage>
        <taxon>Eukaryota</taxon>
        <taxon>Amoebozoa</taxon>
        <taxon>Evosea</taxon>
        <taxon>Eumycetozoa</taxon>
        <taxon>Dictyostelia</taxon>
        <taxon>Dictyosteliales</taxon>
        <taxon>Raperosteliaceae</taxon>
        <taxon>Tieghemostelium</taxon>
    </lineage>
</organism>
<keyword evidence="3 14" id="KW-0813">Transport</keyword>
<feature type="transmembrane region" description="Helical" evidence="17">
    <location>
        <begin position="92"/>
        <end position="110"/>
    </location>
</feature>
<dbReference type="GO" id="GO:0032469">
    <property type="term" value="P:endoplasmic reticulum calcium ion homeostasis"/>
    <property type="evidence" value="ECO:0007669"/>
    <property type="project" value="UniProtKB-UniRule"/>
</dbReference>
<dbReference type="OMA" id="GMFGDFK"/>
<keyword evidence="4" id="KW-0109">Calcium transport</keyword>
<keyword evidence="7 14" id="KW-0256">Endoplasmic reticulum</keyword>
<keyword evidence="5 14" id="KW-0107">Calcium channel</keyword>
<evidence type="ECO:0000313" key="19">
    <source>
        <dbReference type="Proteomes" id="UP000076078"/>
    </source>
</evidence>
<keyword evidence="19" id="KW-1185">Reference proteome</keyword>
<evidence type="ECO:0000256" key="7">
    <source>
        <dbReference type="ARBA" id="ARBA00022824"/>
    </source>
</evidence>
<reference evidence="18 19" key="1">
    <citation type="submission" date="2015-12" db="EMBL/GenBank/DDBJ databases">
        <title>Dictyostelia acquired genes for synthesis and detection of signals that induce cell-type specialization by lateral gene transfer from prokaryotes.</title>
        <authorList>
            <person name="Gloeckner G."/>
            <person name="Schaap P."/>
        </authorList>
    </citation>
    <scope>NUCLEOTIDE SEQUENCE [LARGE SCALE GENOMIC DNA]</scope>
    <source>
        <strain evidence="18 19">TK</strain>
    </source>
</reference>
<keyword evidence="12 14" id="KW-0472">Membrane</keyword>
<dbReference type="PIRSF" id="PIRSF023322">
    <property type="entry name" value="DUF841_euk"/>
    <property type="match status" value="1"/>
</dbReference>
<evidence type="ECO:0000256" key="10">
    <source>
        <dbReference type="ARBA" id="ARBA00023054"/>
    </source>
</evidence>
<dbReference type="Proteomes" id="UP000076078">
    <property type="component" value="Unassembled WGS sequence"/>
</dbReference>
<evidence type="ECO:0000313" key="18">
    <source>
        <dbReference type="EMBL" id="KYQ93331.1"/>
    </source>
</evidence>
<dbReference type="Pfam" id="PF01956">
    <property type="entry name" value="EMC3_TMCO1"/>
    <property type="match status" value="1"/>
</dbReference>
<evidence type="ECO:0000256" key="4">
    <source>
        <dbReference type="ARBA" id="ARBA00022568"/>
    </source>
</evidence>
<dbReference type="OrthoDB" id="342726at2759"/>
<dbReference type="PANTHER" id="PTHR20917:SF0">
    <property type="entry name" value="CALCIUM LOAD-ACTIVATED CALCIUM CHANNEL"/>
    <property type="match status" value="1"/>
</dbReference>
<evidence type="ECO:0000256" key="16">
    <source>
        <dbReference type="SAM" id="MobiDB-lite"/>
    </source>
</evidence>
<evidence type="ECO:0000256" key="17">
    <source>
        <dbReference type="SAM" id="Phobius"/>
    </source>
</evidence>
<keyword evidence="6 17" id="KW-0812">Transmembrane</keyword>
<evidence type="ECO:0000256" key="3">
    <source>
        <dbReference type="ARBA" id="ARBA00022448"/>
    </source>
</evidence>
<evidence type="ECO:0000256" key="11">
    <source>
        <dbReference type="ARBA" id="ARBA00023065"/>
    </source>
</evidence>
<gene>
    <name evidence="18" type="ORF">DLAC_06001</name>
</gene>
<comment type="function">
    <text evidence="14">Calcium-selective channel required to prevent calcium stores from overfilling.</text>
</comment>
<comment type="similarity">
    <text evidence="2 14">Belongs to the TMCO1 family.</text>
</comment>
<dbReference type="STRING" id="361077.A0A151ZH68"/>
<evidence type="ECO:0000256" key="8">
    <source>
        <dbReference type="ARBA" id="ARBA00022837"/>
    </source>
</evidence>
<keyword evidence="8 14" id="KW-0106">Calcium</keyword>